<dbReference type="InterPro" id="IPR044152">
    <property type="entry name" value="YqjM-like"/>
</dbReference>
<dbReference type="GO" id="GO:0003959">
    <property type="term" value="F:NADPH dehydrogenase activity"/>
    <property type="evidence" value="ECO:0007669"/>
    <property type="project" value="InterPro"/>
</dbReference>
<evidence type="ECO:0000256" key="1">
    <source>
        <dbReference type="ARBA" id="ARBA00001917"/>
    </source>
</evidence>
<evidence type="ECO:0000256" key="2">
    <source>
        <dbReference type="ARBA" id="ARBA00022630"/>
    </source>
</evidence>
<accession>A0A6J7BNF4</accession>
<dbReference type="Pfam" id="PF00724">
    <property type="entry name" value="Oxidored_FMN"/>
    <property type="match status" value="1"/>
</dbReference>
<evidence type="ECO:0000256" key="3">
    <source>
        <dbReference type="ARBA" id="ARBA00022643"/>
    </source>
</evidence>
<protein>
    <submittedName>
        <fullName evidence="7">Unannotated protein</fullName>
    </submittedName>
</protein>
<evidence type="ECO:0000256" key="5">
    <source>
        <dbReference type="ARBA" id="ARBA00023002"/>
    </source>
</evidence>
<dbReference type="Gene3D" id="3.20.20.70">
    <property type="entry name" value="Aldolase class I"/>
    <property type="match status" value="1"/>
</dbReference>
<evidence type="ECO:0000259" key="6">
    <source>
        <dbReference type="Pfam" id="PF00724"/>
    </source>
</evidence>
<keyword evidence="5" id="KW-0560">Oxidoreductase</keyword>
<name>A0A6J7BNF4_9ZZZZ</name>
<dbReference type="PANTHER" id="PTHR43303:SF4">
    <property type="entry name" value="NADPH DEHYDROGENASE C23G7.10C-RELATED"/>
    <property type="match status" value="1"/>
</dbReference>
<dbReference type="GO" id="GO:0050661">
    <property type="term" value="F:NADP binding"/>
    <property type="evidence" value="ECO:0007669"/>
    <property type="project" value="InterPro"/>
</dbReference>
<dbReference type="PANTHER" id="PTHR43303">
    <property type="entry name" value="NADPH DEHYDROGENASE C23G7.10C-RELATED"/>
    <property type="match status" value="1"/>
</dbReference>
<dbReference type="InterPro" id="IPR001155">
    <property type="entry name" value="OxRdtase_FMN_N"/>
</dbReference>
<organism evidence="7">
    <name type="scientific">freshwater metagenome</name>
    <dbReference type="NCBI Taxonomy" id="449393"/>
    <lineage>
        <taxon>unclassified sequences</taxon>
        <taxon>metagenomes</taxon>
        <taxon>ecological metagenomes</taxon>
    </lineage>
</organism>
<dbReference type="GO" id="GO:0010181">
    <property type="term" value="F:FMN binding"/>
    <property type="evidence" value="ECO:0007669"/>
    <property type="project" value="InterPro"/>
</dbReference>
<sequence length="425" mass="46161">MCAGFVDCVAAPSYGFVAASGVVDVGQVDLAKETRVPHLFSPYTLKGVTLRNRIAMSPMTMYNSVDGRMDDYHVMYLGARAAGGFGLVFPEQVAITADGRTTTSCAGIWDDSQIESHSRVTAMIKRMGGVPAIQLGHTGRKGSEIPPHIQTNAQGTWKALPPDHPDGWLCVAPSAIPYGGDHTFEVHALTLEEIKALHRSYADAARRAAEAGYQWVQLHFAHGYLASSFFSPLANHRTDEYGGSLRNRARFLLDAMDAVREVWPEDLPLTMRLGADDMHPDGIALDESIEAIGWMKEHGLDLADVSLGVNTDDMVGEAPWGIPGLFVERAARVGREIGIPVSCSWNLGNPAVADSAIREGKIDIAMLGRPALTNPHWPLYAARELGHEDPFSMLPADWGWWLRHLVGDEDSIGLPPARRAGDSAH</sequence>
<feature type="domain" description="NADH:flavin oxidoreductase/NADH oxidase N-terminal" evidence="6">
    <location>
        <begin position="39"/>
        <end position="384"/>
    </location>
</feature>
<dbReference type="AlphaFoldDB" id="A0A6J7BNF4"/>
<proteinExistence type="predicted"/>
<dbReference type="SUPFAM" id="SSF51395">
    <property type="entry name" value="FMN-linked oxidoreductases"/>
    <property type="match status" value="1"/>
</dbReference>
<dbReference type="EMBL" id="CAFBIZ010000026">
    <property type="protein sequence ID" value="CAB4846990.1"/>
    <property type="molecule type" value="Genomic_DNA"/>
</dbReference>
<evidence type="ECO:0000313" key="7">
    <source>
        <dbReference type="EMBL" id="CAB4846990.1"/>
    </source>
</evidence>
<evidence type="ECO:0000256" key="4">
    <source>
        <dbReference type="ARBA" id="ARBA00022857"/>
    </source>
</evidence>
<keyword evidence="3" id="KW-0288">FMN</keyword>
<keyword evidence="2" id="KW-0285">Flavoprotein</keyword>
<dbReference type="InterPro" id="IPR013785">
    <property type="entry name" value="Aldolase_TIM"/>
</dbReference>
<gene>
    <name evidence="7" type="ORF">UFOPK3268_00345</name>
</gene>
<keyword evidence="4" id="KW-0521">NADP</keyword>
<reference evidence="7" key="1">
    <citation type="submission" date="2020-05" db="EMBL/GenBank/DDBJ databases">
        <authorList>
            <person name="Chiriac C."/>
            <person name="Salcher M."/>
            <person name="Ghai R."/>
            <person name="Kavagutti S V."/>
        </authorList>
    </citation>
    <scope>NUCLEOTIDE SEQUENCE</scope>
</reference>
<comment type="cofactor">
    <cofactor evidence="1">
        <name>FMN</name>
        <dbReference type="ChEBI" id="CHEBI:58210"/>
    </cofactor>
</comment>